<feature type="transmembrane region" description="Helical" evidence="8">
    <location>
        <begin position="96"/>
        <end position="118"/>
    </location>
</feature>
<dbReference type="Pfam" id="PF01758">
    <property type="entry name" value="SBF"/>
    <property type="match status" value="1"/>
</dbReference>
<dbReference type="RefSeq" id="WP_197114947.1">
    <property type="nucleotide sequence ID" value="NZ_JACBXQ010000002.1"/>
</dbReference>
<feature type="transmembrane region" description="Helical" evidence="8">
    <location>
        <begin position="249"/>
        <end position="269"/>
    </location>
</feature>
<feature type="transmembrane region" description="Helical" evidence="8">
    <location>
        <begin position="223"/>
        <end position="243"/>
    </location>
</feature>
<reference evidence="9 10" key="1">
    <citation type="submission" date="2020-07" db="EMBL/GenBank/DDBJ databases">
        <title>Facklamia lactis sp. nov., isolated from raw milk.</title>
        <authorList>
            <person name="Doll E.V."/>
            <person name="Huptas C."/>
            <person name="Staib L."/>
            <person name="Wenning M."/>
            <person name="Scherer S."/>
        </authorList>
    </citation>
    <scope>NUCLEOTIDE SEQUENCE [LARGE SCALE GENOMIC DNA]</scope>
    <source>
        <strain evidence="9 10">DSM 111018</strain>
    </source>
</reference>
<feature type="transmembrane region" description="Helical" evidence="8">
    <location>
        <begin position="68"/>
        <end position="89"/>
    </location>
</feature>
<comment type="subcellular location">
    <subcellularLocation>
        <location evidence="1">Cell membrane</location>
        <topology evidence="1">Multi-pass membrane protein</topology>
    </subcellularLocation>
</comment>
<accession>A0ABS0LPG6</accession>
<evidence type="ECO:0000256" key="7">
    <source>
        <dbReference type="ARBA" id="ARBA00023136"/>
    </source>
</evidence>
<keyword evidence="6 8" id="KW-1133">Transmembrane helix</keyword>
<dbReference type="InterPro" id="IPR038770">
    <property type="entry name" value="Na+/solute_symporter_sf"/>
</dbReference>
<feature type="transmembrane region" description="Helical" evidence="8">
    <location>
        <begin position="281"/>
        <end position="304"/>
    </location>
</feature>
<dbReference type="PANTHER" id="PTHR36838">
    <property type="entry name" value="AUXIN EFFLUX CARRIER FAMILY PROTEIN"/>
    <property type="match status" value="1"/>
</dbReference>
<dbReference type="Pfam" id="PF03547">
    <property type="entry name" value="Mem_trans"/>
    <property type="match status" value="1"/>
</dbReference>
<feature type="transmembrane region" description="Helical" evidence="8">
    <location>
        <begin position="186"/>
        <end position="211"/>
    </location>
</feature>
<dbReference type="InterPro" id="IPR002657">
    <property type="entry name" value="BilAc:Na_symport/Acr3"/>
</dbReference>
<gene>
    <name evidence="9" type="ORF">HZY91_03840</name>
</gene>
<evidence type="ECO:0000256" key="5">
    <source>
        <dbReference type="ARBA" id="ARBA00022692"/>
    </source>
</evidence>
<evidence type="ECO:0000256" key="6">
    <source>
        <dbReference type="ARBA" id="ARBA00022989"/>
    </source>
</evidence>
<evidence type="ECO:0000256" key="8">
    <source>
        <dbReference type="SAM" id="Phobius"/>
    </source>
</evidence>
<evidence type="ECO:0000256" key="4">
    <source>
        <dbReference type="ARBA" id="ARBA00022475"/>
    </source>
</evidence>
<keyword evidence="10" id="KW-1185">Reference proteome</keyword>
<feature type="transmembrane region" description="Helical" evidence="8">
    <location>
        <begin position="156"/>
        <end position="174"/>
    </location>
</feature>
<name>A0ABS0LPG6_9LACT</name>
<feature type="transmembrane region" description="Helical" evidence="8">
    <location>
        <begin position="124"/>
        <end position="144"/>
    </location>
</feature>
<protein>
    <submittedName>
        <fullName evidence="9">AEC family transporter</fullName>
    </submittedName>
</protein>
<keyword evidence="5 8" id="KW-0812">Transmembrane</keyword>
<sequence length="312" mass="35210">MELAVIIFQQLLILIGISFIGFVLVKRSVLSQQTISEINQIIIKYLTPLLIVESFFQPFDQGQTQQMLIAMLVYGGIMLIRVVVGNLIYGRFQEGVSKFATVFGNVGFIGIPLTRAVFGPSMVIITTGILIINNFISWTIGLDMISVKETNRQPKFLQNSIIFAFAIGLFIRLLNLSLPPIMIKGVAQLTSIYSPLAMIVLGSYFVDLLAWEEYRDRRLWLTVVLRLLIWPFLTLGILIWIPHLSFETFYILMMILSGPCAMMTSLLSQIVGGDYLYGAKLVLLTTVGSTVTTPIMLYLSSWLYQSYYPYLN</sequence>
<evidence type="ECO:0000256" key="3">
    <source>
        <dbReference type="ARBA" id="ARBA00022448"/>
    </source>
</evidence>
<keyword evidence="4" id="KW-1003">Cell membrane</keyword>
<comment type="caution">
    <text evidence="9">The sequence shown here is derived from an EMBL/GenBank/DDBJ whole genome shotgun (WGS) entry which is preliminary data.</text>
</comment>
<dbReference type="Gene3D" id="1.20.1530.20">
    <property type="match status" value="1"/>
</dbReference>
<evidence type="ECO:0000256" key="1">
    <source>
        <dbReference type="ARBA" id="ARBA00004651"/>
    </source>
</evidence>
<evidence type="ECO:0000313" key="9">
    <source>
        <dbReference type="EMBL" id="MBG9986024.1"/>
    </source>
</evidence>
<evidence type="ECO:0000256" key="2">
    <source>
        <dbReference type="ARBA" id="ARBA00010145"/>
    </source>
</evidence>
<feature type="transmembrane region" description="Helical" evidence="8">
    <location>
        <begin position="6"/>
        <end position="25"/>
    </location>
</feature>
<feature type="transmembrane region" description="Helical" evidence="8">
    <location>
        <begin position="37"/>
        <end position="56"/>
    </location>
</feature>
<dbReference type="PANTHER" id="PTHR36838:SF1">
    <property type="entry name" value="SLR1864 PROTEIN"/>
    <property type="match status" value="1"/>
</dbReference>
<keyword evidence="3" id="KW-0813">Transport</keyword>
<organism evidence="9 10">
    <name type="scientific">Facklamia lactis</name>
    <dbReference type="NCBI Taxonomy" id="2749967"/>
    <lineage>
        <taxon>Bacteria</taxon>
        <taxon>Bacillati</taxon>
        <taxon>Bacillota</taxon>
        <taxon>Bacilli</taxon>
        <taxon>Lactobacillales</taxon>
        <taxon>Aerococcaceae</taxon>
        <taxon>Facklamia</taxon>
    </lineage>
</organism>
<dbReference type="Proteomes" id="UP000721415">
    <property type="component" value="Unassembled WGS sequence"/>
</dbReference>
<proteinExistence type="inferred from homology"/>
<comment type="similarity">
    <text evidence="2">Belongs to the auxin efflux carrier (TC 2.A.69) family.</text>
</comment>
<evidence type="ECO:0000313" key="10">
    <source>
        <dbReference type="Proteomes" id="UP000721415"/>
    </source>
</evidence>
<dbReference type="EMBL" id="JACBXQ010000002">
    <property type="protein sequence ID" value="MBG9986024.1"/>
    <property type="molecule type" value="Genomic_DNA"/>
</dbReference>
<keyword evidence="7 8" id="KW-0472">Membrane</keyword>
<dbReference type="InterPro" id="IPR004776">
    <property type="entry name" value="Mem_transp_PIN-like"/>
</dbReference>